<name>A0A1B6DPE8_9HEMI</name>
<keyword evidence="1" id="KW-0175">Coiled coil</keyword>
<evidence type="ECO:0000313" key="2">
    <source>
        <dbReference type="EMBL" id="JAS27541.1"/>
    </source>
</evidence>
<evidence type="ECO:0000256" key="1">
    <source>
        <dbReference type="SAM" id="Coils"/>
    </source>
</evidence>
<feature type="coiled-coil region" evidence="1">
    <location>
        <begin position="140"/>
        <end position="167"/>
    </location>
</feature>
<feature type="non-terminal residue" evidence="2">
    <location>
        <position position="1"/>
    </location>
</feature>
<sequence>SGLNCPTCLYKHRSHVFYSDKNYGRERRVIKQTIISSKPSLIMSRRPRRTKVYDCNYNIGERYYKPTLDSLDRKYSGRPDTSSVFDESPATRASKLFEDMDLNKPNGMNRSSFIQDEEDDFGEEMNATLKRIKAARAQRSAEIEDELENFSNRKNDMKKRINMSEKLLDSVGLNEKSQSLLEDEIFTKKRTIKANDDEDDTFAKWTQVKPGTKALRDAEDAMDGLAAVARARKSRARLADIDAEMEELAERGAAREKRLAGLKTLMADTEDQAQVRVSKRVSVKATTEKKQVTF</sequence>
<protein>
    <submittedName>
        <fullName evidence="2">Uncharacterized protein</fullName>
    </submittedName>
</protein>
<accession>A0A1B6DPE8</accession>
<gene>
    <name evidence="2" type="ORF">g.11720</name>
</gene>
<dbReference type="EMBL" id="GEDC01009757">
    <property type="protein sequence ID" value="JAS27541.1"/>
    <property type="molecule type" value="Transcribed_RNA"/>
</dbReference>
<proteinExistence type="predicted"/>
<organism evidence="2">
    <name type="scientific">Clastoptera arizonana</name>
    <name type="common">Arizona spittle bug</name>
    <dbReference type="NCBI Taxonomy" id="38151"/>
    <lineage>
        <taxon>Eukaryota</taxon>
        <taxon>Metazoa</taxon>
        <taxon>Ecdysozoa</taxon>
        <taxon>Arthropoda</taxon>
        <taxon>Hexapoda</taxon>
        <taxon>Insecta</taxon>
        <taxon>Pterygota</taxon>
        <taxon>Neoptera</taxon>
        <taxon>Paraneoptera</taxon>
        <taxon>Hemiptera</taxon>
        <taxon>Auchenorrhyncha</taxon>
        <taxon>Cercopoidea</taxon>
        <taxon>Clastopteridae</taxon>
        <taxon>Clastoptera</taxon>
    </lineage>
</organism>
<reference evidence="2" key="1">
    <citation type="submission" date="2015-12" db="EMBL/GenBank/DDBJ databases">
        <title>De novo transcriptome assembly of four potential Pierce s Disease insect vectors from Arizona vineyards.</title>
        <authorList>
            <person name="Tassone E.E."/>
        </authorList>
    </citation>
    <scope>NUCLEOTIDE SEQUENCE</scope>
</reference>
<dbReference type="AlphaFoldDB" id="A0A1B6DPE8"/>